<evidence type="ECO:0000256" key="1">
    <source>
        <dbReference type="SAM" id="Phobius"/>
    </source>
</evidence>
<evidence type="ECO:0000313" key="2">
    <source>
        <dbReference type="EMBL" id="MFC6098264.1"/>
    </source>
</evidence>
<keyword evidence="1" id="KW-0812">Transmembrane</keyword>
<dbReference type="EMBL" id="JBHSQB010000020">
    <property type="protein sequence ID" value="MFC6098264.1"/>
    <property type="molecule type" value="Genomic_DNA"/>
</dbReference>
<sequence length="146" mass="16937">MSLKYKSRISILKTIISSLDLLLLIISGSFLIYKGNSVSVWIYVFGILLLFLALLQFSKNLFFLYLTDKELKIIRPFKVFNSNQSFTLSEIREVTFNKGFKSPFMTIRKINSYDENPFVINFSDSEMEKLIAELNNLGVKTIRNNI</sequence>
<feature type="transmembrane region" description="Helical" evidence="1">
    <location>
        <begin position="40"/>
        <end position="66"/>
    </location>
</feature>
<accession>A0ABW1PSP6</accession>
<gene>
    <name evidence="2" type="ORF">ACFPVY_16555</name>
</gene>
<keyword evidence="3" id="KW-1185">Reference proteome</keyword>
<dbReference type="Proteomes" id="UP001596287">
    <property type="component" value="Unassembled WGS sequence"/>
</dbReference>
<keyword evidence="1" id="KW-0472">Membrane</keyword>
<organism evidence="2 3">
    <name type="scientific">Flavobacterium qiangtangense</name>
    <dbReference type="NCBI Taxonomy" id="1442595"/>
    <lineage>
        <taxon>Bacteria</taxon>
        <taxon>Pseudomonadati</taxon>
        <taxon>Bacteroidota</taxon>
        <taxon>Flavobacteriia</taxon>
        <taxon>Flavobacteriales</taxon>
        <taxon>Flavobacteriaceae</taxon>
        <taxon>Flavobacterium</taxon>
    </lineage>
</organism>
<evidence type="ECO:0008006" key="4">
    <source>
        <dbReference type="Google" id="ProtNLM"/>
    </source>
</evidence>
<dbReference type="RefSeq" id="WP_379793270.1">
    <property type="nucleotide sequence ID" value="NZ_JBHSQB010000020.1"/>
</dbReference>
<reference evidence="3" key="1">
    <citation type="journal article" date="2019" name="Int. J. Syst. Evol. Microbiol.">
        <title>The Global Catalogue of Microorganisms (GCM) 10K type strain sequencing project: providing services to taxonomists for standard genome sequencing and annotation.</title>
        <authorList>
            <consortium name="The Broad Institute Genomics Platform"/>
            <consortium name="The Broad Institute Genome Sequencing Center for Infectious Disease"/>
            <person name="Wu L."/>
            <person name="Ma J."/>
        </authorList>
    </citation>
    <scope>NUCLEOTIDE SEQUENCE [LARGE SCALE GENOMIC DNA]</scope>
    <source>
        <strain evidence="3">CCUG 49679</strain>
    </source>
</reference>
<comment type="caution">
    <text evidence="2">The sequence shown here is derived from an EMBL/GenBank/DDBJ whole genome shotgun (WGS) entry which is preliminary data.</text>
</comment>
<feature type="transmembrane region" description="Helical" evidence="1">
    <location>
        <begin position="12"/>
        <end position="34"/>
    </location>
</feature>
<keyword evidence="1" id="KW-1133">Transmembrane helix</keyword>
<protein>
    <recommendedName>
        <fullName evidence="4">PH domain-containing protein</fullName>
    </recommendedName>
</protein>
<evidence type="ECO:0000313" key="3">
    <source>
        <dbReference type="Proteomes" id="UP001596287"/>
    </source>
</evidence>
<name>A0ABW1PSP6_9FLAO</name>
<proteinExistence type="predicted"/>